<protein>
    <recommendedName>
        <fullName evidence="3">Hydrogenase maturation protease</fullName>
    </recommendedName>
</protein>
<feature type="compositionally biased region" description="Polar residues" evidence="1">
    <location>
        <begin position="27"/>
        <end position="42"/>
    </location>
</feature>
<organism evidence="2">
    <name type="scientific">Thermomicrobium roseum</name>
    <dbReference type="NCBI Taxonomy" id="500"/>
    <lineage>
        <taxon>Bacteria</taxon>
        <taxon>Pseudomonadati</taxon>
        <taxon>Thermomicrobiota</taxon>
        <taxon>Thermomicrobia</taxon>
        <taxon>Thermomicrobiales</taxon>
        <taxon>Thermomicrobiaceae</taxon>
        <taxon>Thermomicrobium</taxon>
    </lineage>
</organism>
<dbReference type="Gene3D" id="3.40.50.1450">
    <property type="entry name" value="HybD-like"/>
    <property type="match status" value="1"/>
</dbReference>
<accession>A0A7C1XM36</accession>
<reference evidence="2" key="1">
    <citation type="journal article" date="2020" name="mSystems">
        <title>Genome- and Community-Level Interaction Insights into Carbon Utilization and Element Cycling Functions of Hydrothermarchaeota in Hydrothermal Sediment.</title>
        <authorList>
            <person name="Zhou Z."/>
            <person name="Liu Y."/>
            <person name="Xu W."/>
            <person name="Pan J."/>
            <person name="Luo Z.H."/>
            <person name="Li M."/>
        </authorList>
    </citation>
    <scope>NUCLEOTIDE SEQUENCE [LARGE SCALE GENOMIC DNA]</scope>
    <source>
        <strain evidence="2">SpSt-222</strain>
    </source>
</reference>
<feature type="region of interest" description="Disordered" evidence="1">
    <location>
        <begin position="24"/>
        <end position="44"/>
    </location>
</feature>
<dbReference type="AlphaFoldDB" id="A0A7C1XM36"/>
<evidence type="ECO:0000313" key="2">
    <source>
        <dbReference type="EMBL" id="HEF64190.1"/>
    </source>
</evidence>
<dbReference type="SUPFAM" id="SSF53163">
    <property type="entry name" value="HybD-like"/>
    <property type="match status" value="1"/>
</dbReference>
<evidence type="ECO:0000256" key="1">
    <source>
        <dbReference type="SAM" id="MobiDB-lite"/>
    </source>
</evidence>
<gene>
    <name evidence="2" type="ORF">ENP47_01035</name>
</gene>
<proteinExistence type="predicted"/>
<dbReference type="EMBL" id="DSJL01000001">
    <property type="protein sequence ID" value="HEF64190.1"/>
    <property type="molecule type" value="Genomic_DNA"/>
</dbReference>
<dbReference type="CDD" id="cd00518">
    <property type="entry name" value="H2MP"/>
    <property type="match status" value="1"/>
</dbReference>
<name>A0A7C1XM36_THERO</name>
<comment type="caution">
    <text evidence="2">The sequence shown here is derived from an EMBL/GenBank/DDBJ whole genome shotgun (WGS) entry which is preliminary data.</text>
</comment>
<dbReference type="InterPro" id="IPR023430">
    <property type="entry name" value="Pept_HybD-like_dom_sf"/>
</dbReference>
<evidence type="ECO:0008006" key="3">
    <source>
        <dbReference type="Google" id="ProtNLM"/>
    </source>
</evidence>
<sequence>MTGHHQVERIIDLLSGSLWPSHARLQPRTNQQRDATEQQRSPGEQRVLVAGIGYTNLRDLSLGPALVTRLQSDQWPAGVVIADLSYSPIDVLFQLQAVPRFSLGIFVGAVPRGRPPGSVMVMPWNPPMVTPDELQSRVSEAVTGVIDLENLLLILDHFGALPDVVIVVEIEPFDQSWGDGFSALGEAALDEAERRVRALIQQVLATTET</sequence>